<gene>
    <name evidence="1" type="ordered locus">RPC_0539</name>
</gene>
<dbReference type="STRING" id="316056.RPC_0539"/>
<evidence type="ECO:0000313" key="1">
    <source>
        <dbReference type="EMBL" id="ABD86114.1"/>
    </source>
</evidence>
<protein>
    <recommendedName>
        <fullName evidence="2">DUF29 domain-containing protein</fullName>
    </recommendedName>
</protein>
<dbReference type="PANTHER" id="PTHR34235">
    <property type="entry name" value="SLR1203 PROTEIN-RELATED"/>
    <property type="match status" value="1"/>
</dbReference>
<dbReference type="Gene3D" id="1.20.1220.20">
    <property type="entry name" value="Uncharcterised protein PF01724"/>
    <property type="match status" value="1"/>
</dbReference>
<name>Q21BX2_RHOPB</name>
<organism evidence="1">
    <name type="scientific">Rhodopseudomonas palustris (strain BisB18)</name>
    <dbReference type="NCBI Taxonomy" id="316056"/>
    <lineage>
        <taxon>Bacteria</taxon>
        <taxon>Pseudomonadati</taxon>
        <taxon>Pseudomonadota</taxon>
        <taxon>Alphaproteobacteria</taxon>
        <taxon>Hyphomicrobiales</taxon>
        <taxon>Nitrobacteraceae</taxon>
        <taxon>Rhodopseudomonas</taxon>
    </lineage>
</organism>
<dbReference type="EMBL" id="CP000301">
    <property type="protein sequence ID" value="ABD86114.1"/>
    <property type="molecule type" value="Genomic_DNA"/>
</dbReference>
<dbReference type="RefSeq" id="WP_011471022.1">
    <property type="nucleotide sequence ID" value="NC_007925.1"/>
</dbReference>
<accession>Q21BX2</accession>
<dbReference type="InterPro" id="IPR002636">
    <property type="entry name" value="DUF29"/>
</dbReference>
<proteinExistence type="predicted"/>
<dbReference type="Pfam" id="PF01724">
    <property type="entry name" value="DUF29"/>
    <property type="match status" value="1"/>
</dbReference>
<dbReference type="KEGG" id="rpc:RPC_0539"/>
<dbReference type="eggNOG" id="COG0639">
    <property type="taxonomic scope" value="Bacteria"/>
</dbReference>
<sequence>MTTSSKFRPPSNTASIASPCYEDDVYGWVEHQVALLKAGRLSEIDADNIAEELSDVGGEQYDKLESAIRVVLLHLLKWDQQPTHRSRSWVFSIRTQRRHIARVLMKNPSLKPHIAEAIGEAYVDARDEAQQETGLPAKVFGSICPYDWEAILTRAVEFDDVRSPEE</sequence>
<reference evidence="1" key="1">
    <citation type="submission" date="2006-03" db="EMBL/GenBank/DDBJ databases">
        <title>Complete sequence of Rhodopseudomonas palustris BisB18.</title>
        <authorList>
            <consortium name="US DOE Joint Genome Institute"/>
            <person name="Copeland A."/>
            <person name="Lucas S."/>
            <person name="Lapidus A."/>
            <person name="Barry K."/>
            <person name="Detter J.C."/>
            <person name="Glavina del Rio T."/>
            <person name="Hammon N."/>
            <person name="Israni S."/>
            <person name="Dalin E."/>
            <person name="Tice H."/>
            <person name="Pitluck S."/>
            <person name="Chain P."/>
            <person name="Malfatti S."/>
            <person name="Shin M."/>
            <person name="Vergez L."/>
            <person name="Schmutz J."/>
            <person name="Larimer F."/>
            <person name="Land M."/>
            <person name="Hauser L."/>
            <person name="Pelletier D.A."/>
            <person name="Kyrpides N."/>
            <person name="Anderson I."/>
            <person name="Oda Y."/>
            <person name="Harwood C.S."/>
            <person name="Richardson P."/>
        </authorList>
    </citation>
    <scope>NUCLEOTIDE SEQUENCE [LARGE SCALE GENOMIC DNA]</scope>
    <source>
        <strain evidence="1">BisB18</strain>
    </source>
</reference>
<dbReference type="AlphaFoldDB" id="Q21BX2"/>
<evidence type="ECO:0008006" key="2">
    <source>
        <dbReference type="Google" id="ProtNLM"/>
    </source>
</evidence>
<dbReference type="HOGENOM" id="CLU_116670_0_1_5"/>
<dbReference type="OrthoDB" id="425753at2"/>